<evidence type="ECO:0000256" key="10">
    <source>
        <dbReference type="ARBA" id="ARBA00022840"/>
    </source>
</evidence>
<keyword evidence="15" id="KW-1185">Reference proteome</keyword>
<dbReference type="SUPFAM" id="SSF52540">
    <property type="entry name" value="P-loop containing nucleoside triphosphate hydrolases"/>
    <property type="match status" value="1"/>
</dbReference>
<proteinExistence type="inferred from homology"/>
<feature type="binding site" evidence="13">
    <location>
        <begin position="53"/>
        <end position="60"/>
    </location>
    <ligand>
        <name>ATP</name>
        <dbReference type="ChEBI" id="CHEBI:30616"/>
    </ligand>
</feature>
<dbReference type="Proteomes" id="UP001201273">
    <property type="component" value="Unassembled WGS sequence"/>
</dbReference>
<evidence type="ECO:0000256" key="7">
    <source>
        <dbReference type="ARBA" id="ARBA00022679"/>
    </source>
</evidence>
<keyword evidence="8 13" id="KW-0547">Nucleotide-binding</keyword>
<sequence length="327" mass="36291">MKCWYRIDWITCLLWPLSWLFGLIAATRRFAFRQGWLKSVHVGVPTIVVGNLSVGGNGKTPVVIGLCEWLTQAGYRPGVISRGYGGNAAHYPLPVDATTTGAQAGDEPVLIYHRTACPVVVSPNRIEAAQYLIEHCNVNVIISDDGLQHYALQRDIEIVVVDGERRFGNGLLLPAGPLRESKKRLNSVDFVINNGADPQGNEFAMSLKPSTPKSVVGQVEFDADEVGKKVNACAGIGHPPRFFNTLEGLGFELIQQKAFADHHAFKQEEIQALEQHYPLFMTEKDAVKCRDFDLKQAWYLPVSAAIAPPFKEHIMMKLKEINQNVRS</sequence>
<keyword evidence="11 13" id="KW-0443">Lipid metabolism</keyword>
<keyword evidence="6 13" id="KW-0441">Lipid A biosynthesis</keyword>
<dbReference type="PANTHER" id="PTHR42724:SF1">
    <property type="entry name" value="TETRAACYLDISACCHARIDE 4'-KINASE, MITOCHONDRIAL-RELATED"/>
    <property type="match status" value="1"/>
</dbReference>
<evidence type="ECO:0000256" key="1">
    <source>
        <dbReference type="ARBA" id="ARBA00002274"/>
    </source>
</evidence>
<dbReference type="GO" id="GO:0009029">
    <property type="term" value="F:lipid-A 4'-kinase activity"/>
    <property type="evidence" value="ECO:0007669"/>
    <property type="project" value="UniProtKB-EC"/>
</dbReference>
<comment type="caution">
    <text evidence="14">The sequence shown here is derived from an EMBL/GenBank/DDBJ whole genome shotgun (WGS) entry which is preliminary data.</text>
</comment>
<reference evidence="14 15" key="1">
    <citation type="journal article" date="2022" name="Environ. Microbiol. Rep.">
        <title>Eco-phylogenetic analyses reveal divergent evolution of vitamin B12 metabolism in the marine bacterial family 'Psychromonadaceae'.</title>
        <authorList>
            <person name="Jin X."/>
            <person name="Yang Y."/>
            <person name="Cao H."/>
            <person name="Gao B."/>
            <person name="Zhao Z."/>
        </authorList>
    </citation>
    <scope>NUCLEOTIDE SEQUENCE [LARGE SCALE GENOMIC DNA]</scope>
    <source>
        <strain evidence="14 15">MKS20</strain>
    </source>
</reference>
<dbReference type="InterPro" id="IPR027417">
    <property type="entry name" value="P-loop_NTPase"/>
</dbReference>
<keyword evidence="7 13" id="KW-0808">Transferase</keyword>
<evidence type="ECO:0000256" key="4">
    <source>
        <dbReference type="ARBA" id="ARBA00016436"/>
    </source>
</evidence>
<protein>
    <recommendedName>
        <fullName evidence="4 13">Tetraacyldisaccharide 4'-kinase</fullName>
        <ecNumber evidence="3 13">2.7.1.130</ecNumber>
    </recommendedName>
    <alternativeName>
        <fullName evidence="12 13">Lipid A 4'-kinase</fullName>
    </alternativeName>
</protein>
<gene>
    <name evidence="13 14" type="primary">lpxK</name>
    <name evidence="14" type="ORF">K6Y31_00445</name>
</gene>
<organism evidence="14 15">
    <name type="scientific">Motilimonas cestriensis</name>
    <dbReference type="NCBI Taxonomy" id="2742685"/>
    <lineage>
        <taxon>Bacteria</taxon>
        <taxon>Pseudomonadati</taxon>
        <taxon>Pseudomonadota</taxon>
        <taxon>Gammaproteobacteria</taxon>
        <taxon>Alteromonadales</taxon>
        <taxon>Alteromonadales genera incertae sedis</taxon>
        <taxon>Motilimonas</taxon>
    </lineage>
</organism>
<evidence type="ECO:0000313" key="15">
    <source>
        <dbReference type="Proteomes" id="UP001201273"/>
    </source>
</evidence>
<comment type="similarity">
    <text evidence="13">Belongs to the LpxK family.</text>
</comment>
<name>A0ABS8W474_9GAMM</name>
<comment type="function">
    <text evidence="1 13">Transfers the gamma-phosphate of ATP to the 4'-position of a tetraacyldisaccharide 1-phosphate intermediate (termed DS-1-P) to form tetraacyldisaccharide 1,4'-bis-phosphate (lipid IVA).</text>
</comment>
<dbReference type="HAMAP" id="MF_00409">
    <property type="entry name" value="LpxK"/>
    <property type="match status" value="1"/>
</dbReference>
<dbReference type="Pfam" id="PF02606">
    <property type="entry name" value="LpxK"/>
    <property type="match status" value="1"/>
</dbReference>
<comment type="pathway">
    <text evidence="2 13">Glycolipid biosynthesis; lipid IV(A) biosynthesis; lipid IV(A) from (3R)-3-hydroxytetradecanoyl-[acyl-carrier-protein] and UDP-N-acetyl-alpha-D-glucosamine: step 6/6.</text>
</comment>
<evidence type="ECO:0000256" key="9">
    <source>
        <dbReference type="ARBA" id="ARBA00022777"/>
    </source>
</evidence>
<accession>A0ABS8W474</accession>
<evidence type="ECO:0000256" key="12">
    <source>
        <dbReference type="ARBA" id="ARBA00029757"/>
    </source>
</evidence>
<evidence type="ECO:0000256" key="2">
    <source>
        <dbReference type="ARBA" id="ARBA00004870"/>
    </source>
</evidence>
<evidence type="ECO:0000256" key="6">
    <source>
        <dbReference type="ARBA" id="ARBA00022556"/>
    </source>
</evidence>
<evidence type="ECO:0000256" key="13">
    <source>
        <dbReference type="HAMAP-Rule" id="MF_00409"/>
    </source>
</evidence>
<dbReference type="EMBL" id="JAIMJA010000001">
    <property type="protein sequence ID" value="MCE2593290.1"/>
    <property type="molecule type" value="Genomic_DNA"/>
</dbReference>
<evidence type="ECO:0000256" key="5">
    <source>
        <dbReference type="ARBA" id="ARBA00022516"/>
    </source>
</evidence>
<dbReference type="InterPro" id="IPR003758">
    <property type="entry name" value="LpxK"/>
</dbReference>
<evidence type="ECO:0000256" key="8">
    <source>
        <dbReference type="ARBA" id="ARBA00022741"/>
    </source>
</evidence>
<dbReference type="RefSeq" id="WP_233050909.1">
    <property type="nucleotide sequence ID" value="NZ_JAIMJA010000001.1"/>
</dbReference>
<keyword evidence="9 13" id="KW-0418">Kinase</keyword>
<dbReference type="PANTHER" id="PTHR42724">
    <property type="entry name" value="TETRAACYLDISACCHARIDE 4'-KINASE"/>
    <property type="match status" value="1"/>
</dbReference>
<evidence type="ECO:0000256" key="11">
    <source>
        <dbReference type="ARBA" id="ARBA00023098"/>
    </source>
</evidence>
<keyword evidence="10 13" id="KW-0067">ATP-binding</keyword>
<evidence type="ECO:0000256" key="3">
    <source>
        <dbReference type="ARBA" id="ARBA00012071"/>
    </source>
</evidence>
<evidence type="ECO:0000313" key="14">
    <source>
        <dbReference type="EMBL" id="MCE2593290.1"/>
    </source>
</evidence>
<comment type="catalytic activity">
    <reaction evidence="13">
        <text>a lipid A disaccharide + ATP = a lipid IVA + ADP + H(+)</text>
        <dbReference type="Rhea" id="RHEA:67840"/>
        <dbReference type="ChEBI" id="CHEBI:15378"/>
        <dbReference type="ChEBI" id="CHEBI:30616"/>
        <dbReference type="ChEBI" id="CHEBI:176343"/>
        <dbReference type="ChEBI" id="CHEBI:176425"/>
        <dbReference type="ChEBI" id="CHEBI:456216"/>
        <dbReference type="EC" id="2.7.1.130"/>
    </reaction>
</comment>
<dbReference type="EC" id="2.7.1.130" evidence="3 13"/>
<dbReference type="NCBIfam" id="TIGR00682">
    <property type="entry name" value="lpxK"/>
    <property type="match status" value="1"/>
</dbReference>
<keyword evidence="5 13" id="KW-0444">Lipid biosynthesis</keyword>